<name>A0A0E1EJG5_STRAG</name>
<comment type="caution">
    <text evidence="4">The sequence shown here is derived from an EMBL/GenBank/DDBJ whole genome shotgun (WGS) entry which is preliminary data.</text>
</comment>
<proteinExistence type="predicted"/>
<evidence type="ECO:0000313" key="3">
    <source>
        <dbReference type="EMBL" id="OCM71558.1"/>
    </source>
</evidence>
<evidence type="ECO:0000256" key="2">
    <source>
        <dbReference type="SAM" id="Phobius"/>
    </source>
</evidence>
<dbReference type="Proteomes" id="UP000093122">
    <property type="component" value="Unassembled WGS sequence"/>
</dbReference>
<dbReference type="KEGG" id="sage:EN72_09855"/>
<feature type="transmembrane region" description="Helical" evidence="2">
    <location>
        <begin position="12"/>
        <end position="27"/>
    </location>
</feature>
<evidence type="ECO:0000313" key="6">
    <source>
        <dbReference type="Proteomes" id="UP000256718"/>
    </source>
</evidence>
<keyword evidence="2" id="KW-0812">Transmembrane</keyword>
<feature type="transmembrane region" description="Helical" evidence="2">
    <location>
        <begin position="33"/>
        <end position="50"/>
    </location>
</feature>
<keyword evidence="1" id="KW-0175">Coiled coil</keyword>
<evidence type="ECO:0000313" key="5">
    <source>
        <dbReference type="Proteomes" id="UP000093122"/>
    </source>
</evidence>
<dbReference type="AlphaFoldDB" id="A0A0E1EJG5"/>
<keyword evidence="2" id="KW-1133">Transmembrane helix</keyword>
<sequence length="272" mass="31759">MVKKRYSKNSHNLITLLGIVVLASLISDFWSEVIATLLIIGGGYCAYYVYDKKRLKRFTSNQRIEALKSNIKETDQDIRHLEILKKDNLSKEYIKLANQILPQLDLIRNEANQLQKAIEPNIYKRITKKANTFSNEINEQLIKLHASPELEPISDQEDEMIRIAPELKPFYHNIQDDHYAILKKIEKADNKAELAAIHQANMKRFTDVLAGYIRIKQSPKNFNNAKERLEQALQAIKKFNLDLDETLRQLNESDMKDFDVSLRMMQDERNNK</sequence>
<evidence type="ECO:0008006" key="7">
    <source>
        <dbReference type="Google" id="ProtNLM"/>
    </source>
</evidence>
<dbReference type="EMBL" id="MAWT01000022">
    <property type="protein sequence ID" value="OCM71558.1"/>
    <property type="molecule type" value="Genomic_DNA"/>
</dbReference>
<dbReference type="EMBL" id="QHGZ01000124">
    <property type="protein sequence ID" value="RDY82812.1"/>
    <property type="molecule type" value="Genomic_DNA"/>
</dbReference>
<evidence type="ECO:0000256" key="1">
    <source>
        <dbReference type="SAM" id="Coils"/>
    </source>
</evidence>
<protein>
    <recommendedName>
        <fullName evidence="7">5-bromo-4-chloroindolyl phosphate hydrolysis protein</fullName>
    </recommendedName>
</protein>
<gene>
    <name evidence="3" type="ORF">AX245_10150</name>
    <name evidence="4" type="ORF">C4618_04875</name>
</gene>
<accession>A0A0E1EJG5</accession>
<feature type="coiled-coil region" evidence="1">
    <location>
        <begin position="222"/>
        <end position="249"/>
    </location>
</feature>
<dbReference type="Proteomes" id="UP000256718">
    <property type="component" value="Unassembled WGS sequence"/>
</dbReference>
<keyword evidence="2" id="KW-0472">Membrane</keyword>
<evidence type="ECO:0000313" key="4">
    <source>
        <dbReference type="EMBL" id="RDY82812.1"/>
    </source>
</evidence>
<reference evidence="3 5" key="1">
    <citation type="journal article" date="2016" name="Sci. Rep.">
        <title>Serotype IV Streptococcus agalactiae ST-452 has arisen from large genomic recombination events between CC23 and the hypervirulent CC17 lineages.</title>
        <authorList>
            <person name="Campisi E."/>
            <person name="Rinaudo C.D."/>
            <person name="Donati C."/>
            <person name="Barucco M."/>
            <person name="Torricelli G."/>
            <person name="Edwards M.S."/>
            <person name="Baker C.J."/>
            <person name="Margarit I."/>
            <person name="Rosini R."/>
        </authorList>
    </citation>
    <scope>NUCLEOTIDE SEQUENCE [LARGE SCALE GENOMIC DNA]</scope>
    <source>
        <strain evidence="3 5">CZ-PW-140</strain>
    </source>
</reference>
<reference evidence="4 6" key="2">
    <citation type="journal article" date="2018" name="Emerg. Microbes Infect.">
        <title>Phenotypic and molecular analysis of nontypeable Group B streptococci: identification of cps2a and hybrid cps2a/cps5 Group B streptococcal capsule gene clusters.</title>
        <authorList>
            <person name="Alhhazmi A."/>
            <person name="Tyrrell G.J."/>
        </authorList>
    </citation>
    <scope>NUCLEOTIDE SEQUENCE [LARGE SCALE GENOMIC DNA]</scope>
    <source>
        <strain evidence="4 6">PLGBS17</strain>
    </source>
</reference>
<organism evidence="4 6">
    <name type="scientific">Streptococcus agalactiae</name>
    <dbReference type="NCBI Taxonomy" id="1311"/>
    <lineage>
        <taxon>Bacteria</taxon>
        <taxon>Bacillati</taxon>
        <taxon>Bacillota</taxon>
        <taxon>Bacilli</taxon>
        <taxon>Lactobacillales</taxon>
        <taxon>Streptococcaceae</taxon>
        <taxon>Streptococcus</taxon>
    </lineage>
</organism>
<dbReference type="RefSeq" id="WP_000239574.1">
    <property type="nucleotide sequence ID" value="NZ_BCNI01000001.1"/>
</dbReference>
<dbReference type="OMA" id="NMRRFQD"/>